<dbReference type="SUPFAM" id="SSF48452">
    <property type="entry name" value="TPR-like"/>
    <property type="match status" value="2"/>
</dbReference>
<dbReference type="InterPro" id="IPR011990">
    <property type="entry name" value="TPR-like_helical_dom_sf"/>
</dbReference>
<dbReference type="AlphaFoldDB" id="A0AA36HWY6"/>
<dbReference type="GO" id="GO:0005739">
    <property type="term" value="C:mitochondrion"/>
    <property type="evidence" value="ECO:0007669"/>
    <property type="project" value="TreeGrafter"/>
</dbReference>
<protein>
    <recommendedName>
        <fullName evidence="7">RNA-editing substrate-binding complex 6 protein domain-containing protein</fullName>
    </recommendedName>
</protein>
<dbReference type="PROSITE" id="PS50005">
    <property type="entry name" value="TPR"/>
    <property type="match status" value="1"/>
</dbReference>
<dbReference type="PANTHER" id="PTHR45984">
    <property type="entry name" value="RNA (RNA) POLYMERASE II ASSOCIATED PROTEIN HOMOLOG"/>
    <property type="match status" value="1"/>
</dbReference>
<keyword evidence="6" id="KW-0175">Coiled coil</keyword>
<dbReference type="Gene3D" id="1.25.40.10">
    <property type="entry name" value="Tetratricopeptide repeat domain"/>
    <property type="match status" value="2"/>
</dbReference>
<keyword evidence="3" id="KW-0677">Repeat</keyword>
<proteinExistence type="predicted"/>
<dbReference type="PANTHER" id="PTHR45984:SF1">
    <property type="entry name" value="SPAG1 AXONEMAL DYNEIN ASSEMBLY FACTOR"/>
    <property type="match status" value="1"/>
</dbReference>
<comment type="caution">
    <text evidence="8">The sequence shown here is derived from an EMBL/GenBank/DDBJ whole genome shotgun (WGS) entry which is preliminary data.</text>
</comment>
<dbReference type="GO" id="GO:0005829">
    <property type="term" value="C:cytosol"/>
    <property type="evidence" value="ECO:0007669"/>
    <property type="project" value="TreeGrafter"/>
</dbReference>
<feature type="domain" description="RNA-editing substrate-binding complex 6 protein" evidence="7">
    <location>
        <begin position="685"/>
        <end position="867"/>
    </location>
</feature>
<evidence type="ECO:0000256" key="1">
    <source>
        <dbReference type="ARBA" id="ARBA00004496"/>
    </source>
</evidence>
<keyword evidence="9" id="KW-1185">Reference proteome</keyword>
<dbReference type="InterPro" id="IPR019734">
    <property type="entry name" value="TPR_rpt"/>
</dbReference>
<evidence type="ECO:0000256" key="5">
    <source>
        <dbReference type="PROSITE-ProRule" id="PRU00339"/>
    </source>
</evidence>
<feature type="repeat" description="TPR" evidence="5">
    <location>
        <begin position="62"/>
        <end position="95"/>
    </location>
</feature>
<dbReference type="Proteomes" id="UP001178507">
    <property type="component" value="Unassembled WGS sequence"/>
</dbReference>
<reference evidence="8" key="1">
    <citation type="submission" date="2023-08" db="EMBL/GenBank/DDBJ databases">
        <authorList>
            <person name="Chen Y."/>
            <person name="Shah S."/>
            <person name="Dougan E. K."/>
            <person name="Thang M."/>
            <person name="Chan C."/>
        </authorList>
    </citation>
    <scope>NUCLEOTIDE SEQUENCE</scope>
</reference>
<dbReference type="EMBL" id="CAUJNA010000379">
    <property type="protein sequence ID" value="CAJ1376285.1"/>
    <property type="molecule type" value="Genomic_DNA"/>
</dbReference>
<dbReference type="Pfam" id="PF26188">
    <property type="entry name" value="RESC6"/>
    <property type="match status" value="1"/>
</dbReference>
<gene>
    <name evidence="8" type="ORF">EVOR1521_LOCUS5381</name>
</gene>
<feature type="coiled-coil region" evidence="6">
    <location>
        <begin position="219"/>
        <end position="246"/>
    </location>
</feature>
<dbReference type="InterPro" id="IPR051982">
    <property type="entry name" value="CiliaryAsmbly_MitoImport"/>
</dbReference>
<comment type="subcellular location">
    <subcellularLocation>
        <location evidence="1">Cytoplasm</location>
    </subcellularLocation>
</comment>
<evidence type="ECO:0000256" key="2">
    <source>
        <dbReference type="ARBA" id="ARBA00022490"/>
    </source>
</evidence>
<dbReference type="Pfam" id="PF14559">
    <property type="entry name" value="TPR_19"/>
    <property type="match status" value="1"/>
</dbReference>
<dbReference type="InterPro" id="IPR013105">
    <property type="entry name" value="TPR_2"/>
</dbReference>
<keyword evidence="4 5" id="KW-0802">TPR repeat</keyword>
<dbReference type="GO" id="GO:0031072">
    <property type="term" value="F:heat shock protein binding"/>
    <property type="evidence" value="ECO:0007669"/>
    <property type="project" value="TreeGrafter"/>
</dbReference>
<name>A0AA36HWY6_9DINO</name>
<evidence type="ECO:0000256" key="4">
    <source>
        <dbReference type="ARBA" id="ARBA00022803"/>
    </source>
</evidence>
<dbReference type="Pfam" id="PF07719">
    <property type="entry name" value="TPR_2"/>
    <property type="match status" value="1"/>
</dbReference>
<dbReference type="InterPro" id="IPR058917">
    <property type="entry name" value="RESC6_dom"/>
</dbReference>
<evidence type="ECO:0000313" key="9">
    <source>
        <dbReference type="Proteomes" id="UP001178507"/>
    </source>
</evidence>
<dbReference type="SMART" id="SM00028">
    <property type="entry name" value="TPR"/>
    <property type="match status" value="5"/>
</dbReference>
<keyword evidence="2" id="KW-0963">Cytoplasm</keyword>
<evidence type="ECO:0000259" key="7">
    <source>
        <dbReference type="Pfam" id="PF26188"/>
    </source>
</evidence>
<organism evidence="8 9">
    <name type="scientific">Effrenium voratum</name>
    <dbReference type="NCBI Taxonomy" id="2562239"/>
    <lineage>
        <taxon>Eukaryota</taxon>
        <taxon>Sar</taxon>
        <taxon>Alveolata</taxon>
        <taxon>Dinophyceae</taxon>
        <taxon>Suessiales</taxon>
        <taxon>Symbiodiniaceae</taxon>
        <taxon>Effrenium</taxon>
    </lineage>
</organism>
<accession>A0AA36HWY6</accession>
<evidence type="ECO:0000256" key="6">
    <source>
        <dbReference type="SAM" id="Coils"/>
    </source>
</evidence>
<dbReference type="GO" id="GO:0006626">
    <property type="term" value="P:protein targeting to mitochondrion"/>
    <property type="evidence" value="ECO:0007669"/>
    <property type="project" value="TreeGrafter"/>
</dbReference>
<feature type="coiled-coil region" evidence="6">
    <location>
        <begin position="61"/>
        <end position="88"/>
    </location>
</feature>
<sequence>MVSGPSFSPHVKALLDLQAAGDAALAGDGDAATAAEQYAAALARLKEVGHEIQSFDVRAFKATLLSNRAQALLKLERYEEALADAQASLQIQPDNAKAQFRRSMAQSGLEQAQRRRSQGEALKQALFCKTAGNKLLTEGQLEGAIAKYSDGLEWLEDAAGDSACRDVRLALRANRCQGLLRRRRWAEALADADSVLAEDPGHAKAGYRRAVALLELGRREEAEEAVKQLDTKNQEVAELLRRLQSREVVAPAKPAKEEEETATVELVRGRRIVEPKVEEGAEVKRLLKEAEAACARGDFRQMQVCAEGASLHLERQRAEAEERGAIKKVAEQLLSVHLLQARCFLAQKRFEDAGTVARRALQLHRWEEERLDRDFDLSRALRACAPLLETMQSIAEAADALRPGGSVDAGLRCLDRQPLAAAAPLRAALLAQKAALSRAGGAEAEAEAAARRALMIDPSCQAAQAMATPSRQLHKLEAHGPGKYLREAVARACREKDSKAMAAAAQQFLEAGESVGLGHRVFILNRLASGNFRDRHFWRSAGEALAPQLPRLPGDLVGLLAHSFTAASVAPEPLVQAIALRVSEATHQAEGQSRPSDGEAGLEGQAALQLPPVALAQLAQALARWNRPELETSELQSLVIAKLEQMPPQSVGMIANAYARMGRLDRGLLALLSERASKGLPAEEWDHVAVTQLLNAHAKAGIFEERFFKAALDWLFLPNHLASCSPQSLAVALHAFAKFQNDFRGEERSRLQAMFALAGKEVSGRATQFSVQNLVNVVSAFSQLTMKEMSMLRPVLQTLREQRQRWNSQDVANLICALARLSVWDAQTFVAAAEVAAELQFNAQEAASLLNALAHFAKQRPDLADAVRGAFALKVKLATGSDFQLALLLNSVSKVATEGAEELLGEMERRGRVPAEAVGLTFAALARLRHLPPPRLTNALLDRCEEQRLDLARSLGVLIALAHLEVTPRSPLWPWCCGILDRLPELLTARPGPSWNVKALPAALDALCMLNCSLRDRWWRVCVLLLPITAESVAGIRPPSDAELRHCWQALLQLRHLLLGELL</sequence>
<evidence type="ECO:0000256" key="3">
    <source>
        <dbReference type="ARBA" id="ARBA00022737"/>
    </source>
</evidence>
<evidence type="ECO:0000313" key="8">
    <source>
        <dbReference type="EMBL" id="CAJ1376285.1"/>
    </source>
</evidence>